<keyword evidence="4" id="KW-0547">Nucleotide-binding</keyword>
<keyword evidence="9" id="KW-0413">Isomerase</keyword>
<keyword evidence="2" id="KW-0639">Primosome</keyword>
<dbReference type="Pfam" id="PF03796">
    <property type="entry name" value="DnaB_C"/>
    <property type="match status" value="1"/>
</dbReference>
<keyword evidence="3" id="KW-0235">DNA replication</keyword>
<evidence type="ECO:0000256" key="2">
    <source>
        <dbReference type="ARBA" id="ARBA00022515"/>
    </source>
</evidence>
<dbReference type="RefSeq" id="WP_118885881.1">
    <property type="nucleotide sequence ID" value="NZ_CP032100.1"/>
</dbReference>
<dbReference type="GO" id="GO:0005829">
    <property type="term" value="C:cytosol"/>
    <property type="evidence" value="ECO:0007669"/>
    <property type="project" value="TreeGrafter"/>
</dbReference>
<evidence type="ECO:0000256" key="6">
    <source>
        <dbReference type="ARBA" id="ARBA00022806"/>
    </source>
</evidence>
<dbReference type="InterPro" id="IPR027417">
    <property type="entry name" value="P-loop_NTPase"/>
</dbReference>
<evidence type="ECO:0000256" key="3">
    <source>
        <dbReference type="ARBA" id="ARBA00022705"/>
    </source>
</evidence>
<keyword evidence="5" id="KW-0378">Hydrolase</keyword>
<gene>
    <name evidence="14" type="ORF">ASUIS_0835</name>
</gene>
<evidence type="ECO:0000256" key="9">
    <source>
        <dbReference type="ARBA" id="ARBA00023235"/>
    </source>
</evidence>
<protein>
    <recommendedName>
        <fullName evidence="10">DNA 5'-3' helicase</fullName>
        <ecNumber evidence="10">5.6.2.3</ecNumber>
    </recommendedName>
</protein>
<dbReference type="InterPro" id="IPR007693">
    <property type="entry name" value="DNA_helicase_DnaB-like_N"/>
</dbReference>
<evidence type="ECO:0000256" key="7">
    <source>
        <dbReference type="ARBA" id="ARBA00022840"/>
    </source>
</evidence>
<dbReference type="EMBL" id="CP032100">
    <property type="protein sequence ID" value="AXX89326.1"/>
    <property type="molecule type" value="Genomic_DNA"/>
</dbReference>
<dbReference type="PANTHER" id="PTHR30153">
    <property type="entry name" value="REPLICATIVE DNA HELICASE DNAB"/>
    <property type="match status" value="1"/>
</dbReference>
<keyword evidence="15" id="KW-1185">Reference proteome</keyword>
<feature type="region of interest" description="Disordered" evidence="12">
    <location>
        <begin position="355"/>
        <end position="374"/>
    </location>
</feature>
<evidence type="ECO:0000256" key="11">
    <source>
        <dbReference type="ARBA" id="ARBA00048954"/>
    </source>
</evidence>
<accession>A0AAD0WQ40</accession>
<dbReference type="PROSITE" id="PS51199">
    <property type="entry name" value="SF4_HELICASE"/>
    <property type="match status" value="1"/>
</dbReference>
<evidence type="ECO:0000313" key="15">
    <source>
        <dbReference type="Proteomes" id="UP000263040"/>
    </source>
</evidence>
<dbReference type="GO" id="GO:0005524">
    <property type="term" value="F:ATP binding"/>
    <property type="evidence" value="ECO:0007669"/>
    <property type="project" value="UniProtKB-KW"/>
</dbReference>
<dbReference type="EC" id="5.6.2.3" evidence="10"/>
<feature type="domain" description="SF4 helicase" evidence="13">
    <location>
        <begin position="168"/>
        <end position="440"/>
    </location>
</feature>
<dbReference type="Gene3D" id="3.40.50.300">
    <property type="entry name" value="P-loop containing nucleotide triphosphate hydrolases"/>
    <property type="match status" value="1"/>
</dbReference>
<dbReference type="AlphaFoldDB" id="A0AAD0WQ40"/>
<dbReference type="GO" id="GO:1990077">
    <property type="term" value="C:primosome complex"/>
    <property type="evidence" value="ECO:0007669"/>
    <property type="project" value="UniProtKB-KW"/>
</dbReference>
<evidence type="ECO:0000256" key="4">
    <source>
        <dbReference type="ARBA" id="ARBA00022741"/>
    </source>
</evidence>
<evidence type="ECO:0000256" key="1">
    <source>
        <dbReference type="ARBA" id="ARBA00008428"/>
    </source>
</evidence>
<dbReference type="SUPFAM" id="SSF52540">
    <property type="entry name" value="P-loop containing nucleoside triphosphate hydrolases"/>
    <property type="match status" value="1"/>
</dbReference>
<evidence type="ECO:0000256" key="10">
    <source>
        <dbReference type="ARBA" id="ARBA00044969"/>
    </source>
</evidence>
<dbReference type="GO" id="GO:0003677">
    <property type="term" value="F:DNA binding"/>
    <property type="evidence" value="ECO:0007669"/>
    <property type="project" value="UniProtKB-KW"/>
</dbReference>
<dbReference type="SUPFAM" id="SSF48024">
    <property type="entry name" value="N-terminal domain of DnaB helicase"/>
    <property type="match status" value="1"/>
</dbReference>
<evidence type="ECO:0000256" key="12">
    <source>
        <dbReference type="SAM" id="MobiDB-lite"/>
    </source>
</evidence>
<reference evidence="14 15" key="1">
    <citation type="submission" date="2018-08" db="EMBL/GenBank/DDBJ databases">
        <title>Complete genome of the Arcobacter suis type strain LMG 26152.</title>
        <authorList>
            <person name="Miller W.G."/>
            <person name="Yee E."/>
            <person name="Bono J.L."/>
        </authorList>
    </citation>
    <scope>NUCLEOTIDE SEQUENCE [LARGE SCALE GENOMIC DNA]</scope>
    <source>
        <strain evidence="14 15">CECT 7833</strain>
    </source>
</reference>
<sequence length="456" mass="51494">MNNNSVYSINIERAVLSAIFFNGDEIYTAKDILKAKDFYLPAHQKIFEAMLKLHNEDMPIDEEFLRKRLDSKDVDDSVLLEILSANPISNTKAYVKEIKDGAIKRDLASLATTIKKVAIEAEVSCEEAIATVESELYKITDTSKSYKSRSIFDVVQSFKEKHQKASQPDTNKKLVKLGIPNFDNKFRIAPGTLVIIGARPSMGKSSLAFQIANRCIKDKLGVVIDSLEMPAEDVILRMIAQENQEDITDLLNGLVKDINKFNETLQKLSNSDYLHIDDKVLTFNQLKSKFLKIKRQRAKKGLPTDVWILDHIGYVKTDLRWKREELSAGSKMLKEVAKELGITIIALSQLNRGVTERKGNSKNRPQISDLKDTGSLEEDGDIIIFPHRDSYYQKAEKNEMEADVNDANILVLKNRNGPCGVINTQFKGPTNSFGYFPVVEITYKSNDKAEVSSIYM</sequence>
<keyword evidence="8" id="KW-0238">DNA-binding</keyword>
<comment type="catalytic activity">
    <reaction evidence="11">
        <text>ATP + H2O = ADP + phosphate + H(+)</text>
        <dbReference type="Rhea" id="RHEA:13065"/>
        <dbReference type="ChEBI" id="CHEBI:15377"/>
        <dbReference type="ChEBI" id="CHEBI:15378"/>
        <dbReference type="ChEBI" id="CHEBI:30616"/>
        <dbReference type="ChEBI" id="CHEBI:43474"/>
        <dbReference type="ChEBI" id="CHEBI:456216"/>
        <dbReference type="EC" id="5.6.2.3"/>
    </reaction>
</comment>
<dbReference type="InterPro" id="IPR007694">
    <property type="entry name" value="DNA_helicase_DnaB-like_C"/>
</dbReference>
<dbReference type="KEGG" id="asui:ASUIS_0835"/>
<evidence type="ECO:0000256" key="8">
    <source>
        <dbReference type="ARBA" id="ARBA00023125"/>
    </source>
</evidence>
<evidence type="ECO:0000256" key="5">
    <source>
        <dbReference type="ARBA" id="ARBA00022801"/>
    </source>
</evidence>
<evidence type="ECO:0000259" key="13">
    <source>
        <dbReference type="PROSITE" id="PS51199"/>
    </source>
</evidence>
<organism evidence="14 15">
    <name type="scientific">Arcobacter suis CECT 7833</name>
    <dbReference type="NCBI Taxonomy" id="663365"/>
    <lineage>
        <taxon>Bacteria</taxon>
        <taxon>Pseudomonadati</taxon>
        <taxon>Campylobacterota</taxon>
        <taxon>Epsilonproteobacteria</taxon>
        <taxon>Campylobacterales</taxon>
        <taxon>Arcobacteraceae</taxon>
        <taxon>Arcobacter</taxon>
    </lineage>
</organism>
<evidence type="ECO:0000313" key="14">
    <source>
        <dbReference type="EMBL" id="AXX89326.1"/>
    </source>
</evidence>
<dbReference type="PANTHER" id="PTHR30153:SF2">
    <property type="entry name" value="REPLICATIVE DNA HELICASE"/>
    <property type="match status" value="1"/>
</dbReference>
<name>A0AAD0WQ40_9BACT</name>
<proteinExistence type="inferred from homology"/>
<comment type="similarity">
    <text evidence="1">Belongs to the helicase family. DnaB subfamily.</text>
</comment>
<dbReference type="InterPro" id="IPR016136">
    <property type="entry name" value="DNA_helicase_N/primase_C"/>
</dbReference>
<keyword evidence="7" id="KW-0067">ATP-binding</keyword>
<keyword evidence="6 14" id="KW-0347">Helicase</keyword>
<dbReference type="GO" id="GO:0043139">
    <property type="term" value="F:5'-3' DNA helicase activity"/>
    <property type="evidence" value="ECO:0007669"/>
    <property type="project" value="UniProtKB-EC"/>
</dbReference>
<dbReference type="Pfam" id="PF00772">
    <property type="entry name" value="DnaB"/>
    <property type="match status" value="1"/>
</dbReference>
<dbReference type="GO" id="GO:0016787">
    <property type="term" value="F:hydrolase activity"/>
    <property type="evidence" value="ECO:0007669"/>
    <property type="project" value="UniProtKB-KW"/>
</dbReference>
<dbReference type="Gene3D" id="1.10.860.10">
    <property type="entry name" value="DNAb Helicase, Chain A"/>
    <property type="match status" value="1"/>
</dbReference>
<dbReference type="InterPro" id="IPR036185">
    <property type="entry name" value="DNA_heli_DnaB-like_N_sf"/>
</dbReference>
<dbReference type="GO" id="GO:0006269">
    <property type="term" value="P:DNA replication, synthesis of primer"/>
    <property type="evidence" value="ECO:0007669"/>
    <property type="project" value="UniProtKB-KW"/>
</dbReference>
<dbReference type="Proteomes" id="UP000263040">
    <property type="component" value="Chromosome"/>
</dbReference>